<evidence type="ECO:0000313" key="2">
    <source>
        <dbReference type="EMBL" id="RSH85363.1"/>
    </source>
</evidence>
<evidence type="ECO:0000256" key="1">
    <source>
        <dbReference type="SAM" id="MobiDB-lite"/>
    </source>
</evidence>
<evidence type="ECO:0000313" key="3">
    <source>
        <dbReference type="Proteomes" id="UP000279259"/>
    </source>
</evidence>
<proteinExistence type="predicted"/>
<protein>
    <submittedName>
        <fullName evidence="2">Uncharacterized protein</fullName>
    </submittedName>
</protein>
<dbReference type="EMBL" id="RSCD01000020">
    <property type="protein sequence ID" value="RSH85363.1"/>
    <property type="molecule type" value="Genomic_DNA"/>
</dbReference>
<gene>
    <name evidence="2" type="ORF">EHS25_004759</name>
</gene>
<dbReference type="Proteomes" id="UP000279259">
    <property type="component" value="Unassembled WGS sequence"/>
</dbReference>
<feature type="region of interest" description="Disordered" evidence="1">
    <location>
        <begin position="1"/>
        <end position="20"/>
    </location>
</feature>
<keyword evidence="3" id="KW-1185">Reference proteome</keyword>
<sequence length="104" mass="11594">MSRHRHRHRIPGLPGFPDRATALVTTEDDSAAERTSNLVAKHLNAVAREKRRRHPPSDRPFRPFVLSLGGMMETEARDGLKGWKSIMTQEECTPYLSGGSPSAC</sequence>
<accession>A0A427Y2V3</accession>
<organism evidence="2 3">
    <name type="scientific">Saitozyma podzolica</name>
    <dbReference type="NCBI Taxonomy" id="1890683"/>
    <lineage>
        <taxon>Eukaryota</taxon>
        <taxon>Fungi</taxon>
        <taxon>Dikarya</taxon>
        <taxon>Basidiomycota</taxon>
        <taxon>Agaricomycotina</taxon>
        <taxon>Tremellomycetes</taxon>
        <taxon>Tremellales</taxon>
        <taxon>Trimorphomycetaceae</taxon>
        <taxon>Saitozyma</taxon>
    </lineage>
</organism>
<reference evidence="2 3" key="1">
    <citation type="submission" date="2018-11" db="EMBL/GenBank/DDBJ databases">
        <title>Genome sequence of Saitozyma podzolica DSM 27192.</title>
        <authorList>
            <person name="Aliyu H."/>
            <person name="Gorte O."/>
            <person name="Ochsenreither K."/>
        </authorList>
    </citation>
    <scope>NUCLEOTIDE SEQUENCE [LARGE SCALE GENOMIC DNA]</scope>
    <source>
        <strain evidence="2 3">DSM 27192</strain>
    </source>
</reference>
<name>A0A427Y2V3_9TREE</name>
<dbReference type="AlphaFoldDB" id="A0A427Y2V3"/>
<feature type="compositionally biased region" description="Basic residues" evidence="1">
    <location>
        <begin position="1"/>
        <end position="10"/>
    </location>
</feature>
<comment type="caution">
    <text evidence="2">The sequence shown here is derived from an EMBL/GenBank/DDBJ whole genome shotgun (WGS) entry which is preliminary data.</text>
</comment>